<proteinExistence type="predicted"/>
<dbReference type="EMBL" id="FNCN01000020">
    <property type="protein sequence ID" value="SDH67073.1"/>
    <property type="molecule type" value="Genomic_DNA"/>
</dbReference>
<keyword evidence="3" id="KW-1185">Reference proteome</keyword>
<reference evidence="2 3" key="1">
    <citation type="submission" date="2016-10" db="EMBL/GenBank/DDBJ databases">
        <authorList>
            <person name="de Groot N.N."/>
        </authorList>
    </citation>
    <scope>NUCLEOTIDE SEQUENCE [LARGE SCALE GENOMIC DNA]</scope>
    <source>
        <strain evidence="2 3">CPCC 201354</strain>
    </source>
</reference>
<dbReference type="AlphaFoldDB" id="A0A1G8EB06"/>
<feature type="region of interest" description="Disordered" evidence="1">
    <location>
        <begin position="93"/>
        <end position="113"/>
    </location>
</feature>
<accession>A0A1G8EB06</accession>
<evidence type="ECO:0000256" key="1">
    <source>
        <dbReference type="SAM" id="MobiDB-lite"/>
    </source>
</evidence>
<evidence type="ECO:0000313" key="2">
    <source>
        <dbReference type="EMBL" id="SDH67073.1"/>
    </source>
</evidence>
<dbReference type="OrthoDB" id="3454723at2"/>
<organism evidence="2 3">
    <name type="scientific">Sinosporangium album</name>
    <dbReference type="NCBI Taxonomy" id="504805"/>
    <lineage>
        <taxon>Bacteria</taxon>
        <taxon>Bacillati</taxon>
        <taxon>Actinomycetota</taxon>
        <taxon>Actinomycetes</taxon>
        <taxon>Streptosporangiales</taxon>
        <taxon>Streptosporangiaceae</taxon>
        <taxon>Sinosporangium</taxon>
    </lineage>
</organism>
<dbReference type="STRING" id="504805.SAMN05421505_12019"/>
<protein>
    <submittedName>
        <fullName evidence="2">Uncharacterized protein</fullName>
    </submittedName>
</protein>
<dbReference type="RefSeq" id="WP_093172127.1">
    <property type="nucleotide sequence ID" value="NZ_FNCN01000020.1"/>
</dbReference>
<dbReference type="Proteomes" id="UP000198923">
    <property type="component" value="Unassembled WGS sequence"/>
</dbReference>
<sequence length="113" mass="12551">MAAQDKALAAWQALNERQQTYMRIIYRADQEAERWHKGAWSRGERAVSAAEWRWIEYGPVGTFKGASLGELQQALADAGVRSQGTGSTLKVLQTTTSSSCARGRRSSRSTTWT</sequence>
<gene>
    <name evidence="2" type="ORF">SAMN05421505_12019</name>
</gene>
<name>A0A1G8EB06_9ACTN</name>
<evidence type="ECO:0000313" key="3">
    <source>
        <dbReference type="Proteomes" id="UP000198923"/>
    </source>
</evidence>